<keyword evidence="3 7" id="KW-0812">Transmembrane</keyword>
<keyword evidence="5 7" id="KW-1133">Transmembrane helix</keyword>
<protein>
    <submittedName>
        <fullName evidence="8">Iron transporter</fullName>
    </submittedName>
</protein>
<feature type="transmembrane region" description="Helical" evidence="7">
    <location>
        <begin position="41"/>
        <end position="65"/>
    </location>
</feature>
<keyword evidence="6 7" id="KW-0472">Membrane</keyword>
<gene>
    <name evidence="8" type="ORF">SS37A_33370</name>
</gene>
<evidence type="ECO:0000256" key="7">
    <source>
        <dbReference type="SAM" id="Phobius"/>
    </source>
</evidence>
<keyword evidence="2" id="KW-0813">Transport</keyword>
<feature type="transmembrane region" description="Helical" evidence="7">
    <location>
        <begin position="360"/>
        <end position="381"/>
    </location>
</feature>
<reference evidence="8 9" key="1">
    <citation type="journal article" date="2023" name="Int. J. Syst. Evol. Microbiol.">
        <title>Methylocystis iwaonis sp. nov., a type II methane-oxidizing bacterium from surface soil of a rice paddy field in Japan, and emended description of the genus Methylocystis (ex Whittenbury et al. 1970) Bowman et al. 1993.</title>
        <authorList>
            <person name="Kaise H."/>
            <person name="Sawadogo J.B."/>
            <person name="Alam M.S."/>
            <person name="Ueno C."/>
            <person name="Dianou D."/>
            <person name="Shinjo R."/>
            <person name="Asakawa S."/>
        </authorList>
    </citation>
    <scope>NUCLEOTIDE SEQUENCE [LARGE SCALE GENOMIC DNA]</scope>
    <source>
        <strain evidence="8 9">SS37A-Re</strain>
    </source>
</reference>
<dbReference type="EMBL" id="AP027142">
    <property type="protein sequence ID" value="BDV35808.1"/>
    <property type="molecule type" value="Genomic_DNA"/>
</dbReference>
<feature type="transmembrane region" description="Helical" evidence="7">
    <location>
        <begin position="125"/>
        <end position="142"/>
    </location>
</feature>
<feature type="transmembrane region" description="Helical" evidence="7">
    <location>
        <begin position="240"/>
        <end position="262"/>
    </location>
</feature>
<evidence type="ECO:0000256" key="2">
    <source>
        <dbReference type="ARBA" id="ARBA00022448"/>
    </source>
</evidence>
<organism evidence="8 9">
    <name type="scientific">Methylocystis iwaonis</name>
    <dbReference type="NCBI Taxonomy" id="2885079"/>
    <lineage>
        <taxon>Bacteria</taxon>
        <taxon>Pseudomonadati</taxon>
        <taxon>Pseudomonadota</taxon>
        <taxon>Alphaproteobacteria</taxon>
        <taxon>Hyphomicrobiales</taxon>
        <taxon>Methylocystaceae</taxon>
        <taxon>Methylocystis</taxon>
    </lineage>
</organism>
<feature type="transmembrane region" description="Helical" evidence="7">
    <location>
        <begin position="287"/>
        <end position="315"/>
    </location>
</feature>
<evidence type="ECO:0000313" key="9">
    <source>
        <dbReference type="Proteomes" id="UP001317629"/>
    </source>
</evidence>
<feature type="transmembrane region" description="Helical" evidence="7">
    <location>
        <begin position="188"/>
        <end position="207"/>
    </location>
</feature>
<keyword evidence="9" id="KW-1185">Reference proteome</keyword>
<dbReference type="PANTHER" id="PTHR11706:SF33">
    <property type="entry name" value="NATURAL RESISTANCE-ASSOCIATED MACROPHAGE PROTEIN 2"/>
    <property type="match status" value="1"/>
</dbReference>
<dbReference type="InterPro" id="IPR001046">
    <property type="entry name" value="NRAMP_fam"/>
</dbReference>
<evidence type="ECO:0000256" key="4">
    <source>
        <dbReference type="ARBA" id="ARBA00022847"/>
    </source>
</evidence>
<name>A0ABN6VJF1_9HYPH</name>
<accession>A0ABN6VJF1</accession>
<comment type="subcellular location">
    <subcellularLocation>
        <location evidence="1">Membrane</location>
        <topology evidence="1">Multi-pass membrane protein</topology>
    </subcellularLocation>
</comment>
<keyword evidence="4" id="KW-0769">Symport</keyword>
<evidence type="ECO:0000313" key="8">
    <source>
        <dbReference type="EMBL" id="BDV35808.1"/>
    </source>
</evidence>
<dbReference type="Pfam" id="PF01566">
    <property type="entry name" value="Nramp"/>
    <property type="match status" value="1"/>
</dbReference>
<feature type="transmembrane region" description="Helical" evidence="7">
    <location>
        <begin position="86"/>
        <end position="105"/>
    </location>
</feature>
<sequence>MTENKKAATPGWRKLLGPGLVAGAADDDPSGVATYSQAGAAFGYGLLWAVMLTTPLMLAAQLVSARIGRITGAGVVANARAHLPRGVAHGLVVLMLVANVANIAADLAAMGEALKLILQGSQRNYALAFGAAGLLAQVLVPYRRYAGFLRWSTLALFTYVAAAFAVEIDWRAALRGALLPNVGWGREAMMMVVAVLGTTISPYLFVWQAAQEIEEMRVGHKGPLRDASARRELRRLRFDTGVGVILSNLVAFFIMLTTAATLNAHGVSGIDTAAQAAEALRPLAGDFAFFLFALGIIGTGLLAIPVLAGSAAYAVSDVIGGKFSLEAPFARAPGFYGIVIIATLLGAALDFTSIPPMQMLLWTAVLNGIIAPPFLFAMMIVSGNARAMGAHVSPKWLSALGWIATAAMTFAVLLLAISTFGFGL</sequence>
<dbReference type="Proteomes" id="UP001317629">
    <property type="component" value="Chromosome"/>
</dbReference>
<dbReference type="PANTHER" id="PTHR11706">
    <property type="entry name" value="SOLUTE CARRIER PROTEIN FAMILY 11 MEMBER"/>
    <property type="match status" value="1"/>
</dbReference>
<dbReference type="RefSeq" id="WP_281929299.1">
    <property type="nucleotide sequence ID" value="NZ_AP027142.1"/>
</dbReference>
<feature type="transmembrane region" description="Helical" evidence="7">
    <location>
        <begin position="402"/>
        <end position="422"/>
    </location>
</feature>
<evidence type="ECO:0000256" key="3">
    <source>
        <dbReference type="ARBA" id="ARBA00022692"/>
    </source>
</evidence>
<evidence type="ECO:0000256" key="1">
    <source>
        <dbReference type="ARBA" id="ARBA00004141"/>
    </source>
</evidence>
<evidence type="ECO:0000256" key="5">
    <source>
        <dbReference type="ARBA" id="ARBA00022989"/>
    </source>
</evidence>
<evidence type="ECO:0000256" key="6">
    <source>
        <dbReference type="ARBA" id="ARBA00023136"/>
    </source>
</evidence>
<feature type="transmembrane region" description="Helical" evidence="7">
    <location>
        <begin position="335"/>
        <end position="354"/>
    </location>
</feature>
<feature type="transmembrane region" description="Helical" evidence="7">
    <location>
        <begin position="149"/>
        <end position="168"/>
    </location>
</feature>
<proteinExistence type="predicted"/>